<evidence type="ECO:0000313" key="14">
    <source>
        <dbReference type="Proteomes" id="UP001082899"/>
    </source>
</evidence>
<dbReference type="InterPro" id="IPR036291">
    <property type="entry name" value="NAD(P)-bd_dom_sf"/>
</dbReference>
<feature type="binding site" evidence="8">
    <location>
        <begin position="188"/>
        <end position="193"/>
    </location>
    <ligand>
        <name>NADP(+)</name>
        <dbReference type="ChEBI" id="CHEBI:58349"/>
    </ligand>
</feature>
<dbReference type="InterPro" id="IPR022893">
    <property type="entry name" value="Shikimate_DH_fam"/>
</dbReference>
<evidence type="ECO:0000259" key="10">
    <source>
        <dbReference type="Pfam" id="PF01488"/>
    </source>
</evidence>
<dbReference type="CDD" id="cd01065">
    <property type="entry name" value="NAD_bind_Shikimate_DH"/>
    <property type="match status" value="1"/>
</dbReference>
<accession>A0ABT3ZQQ8</accession>
<dbReference type="SUPFAM" id="SSF51735">
    <property type="entry name" value="NAD(P)-binding Rossmann-fold domains"/>
    <property type="match status" value="1"/>
</dbReference>
<keyword evidence="6 8" id="KW-0057">Aromatic amino acid biosynthesis</keyword>
<feature type="binding site" evidence="8">
    <location>
        <position position="95"/>
    </location>
    <ligand>
        <name>shikimate</name>
        <dbReference type="ChEBI" id="CHEBI:36208"/>
    </ligand>
</feature>
<dbReference type="RefSeq" id="WP_267848770.1">
    <property type="nucleotide sequence ID" value="NZ_JAPMXC010000006.1"/>
</dbReference>
<organism evidence="13 14">
    <name type="scientific">Robbsia betulipollinis</name>
    <dbReference type="NCBI Taxonomy" id="2981849"/>
    <lineage>
        <taxon>Bacteria</taxon>
        <taxon>Pseudomonadati</taxon>
        <taxon>Pseudomonadota</taxon>
        <taxon>Betaproteobacteria</taxon>
        <taxon>Burkholderiales</taxon>
        <taxon>Burkholderiaceae</taxon>
        <taxon>Robbsia</taxon>
    </lineage>
</organism>
<evidence type="ECO:0000259" key="12">
    <source>
        <dbReference type="Pfam" id="PF18317"/>
    </source>
</evidence>
<reference evidence="13" key="1">
    <citation type="submission" date="2022-11" db="EMBL/GenBank/DDBJ databases">
        <title>Robbsia betulipollinis sp. nov., isolated from pollen of birch (Betula pendula).</title>
        <authorList>
            <person name="Shi H."/>
            <person name="Ambika Manirajan B."/>
            <person name="Ratering S."/>
            <person name="Geissler-Plaum R."/>
            <person name="Schnell S."/>
        </authorList>
    </citation>
    <scope>NUCLEOTIDE SEQUENCE</scope>
    <source>
        <strain evidence="13">Bb-Pol-6</strain>
    </source>
</reference>
<dbReference type="EMBL" id="JAPMXC010000006">
    <property type="protein sequence ID" value="MCY0388894.1"/>
    <property type="molecule type" value="Genomic_DNA"/>
</dbReference>
<feature type="binding site" evidence="8">
    <location>
        <position position="257"/>
    </location>
    <ligand>
        <name>NADP(+)</name>
        <dbReference type="ChEBI" id="CHEBI:58349"/>
    </ligand>
</feature>
<feature type="compositionally biased region" description="Basic and acidic residues" evidence="9">
    <location>
        <begin position="1"/>
        <end position="16"/>
    </location>
</feature>
<comment type="function">
    <text evidence="8">Involved in the biosynthesis of the chorismate, which leads to the biosynthesis of aromatic amino acids. Catalyzes the reversible NADPH linked reduction of 3-dehydroshikimate (DHSA) to yield shikimate (SA).</text>
</comment>
<dbReference type="PANTHER" id="PTHR21089">
    <property type="entry name" value="SHIKIMATE DEHYDROGENASE"/>
    <property type="match status" value="1"/>
</dbReference>
<evidence type="ECO:0000256" key="3">
    <source>
        <dbReference type="ARBA" id="ARBA00022605"/>
    </source>
</evidence>
<evidence type="ECO:0000256" key="7">
    <source>
        <dbReference type="ARBA" id="ARBA00049442"/>
    </source>
</evidence>
<feature type="domain" description="Shikimate dehydrogenase substrate binding N-terminal" evidence="11">
    <location>
        <begin position="40"/>
        <end position="122"/>
    </location>
</feature>
<dbReference type="PANTHER" id="PTHR21089:SF1">
    <property type="entry name" value="BIFUNCTIONAL 3-DEHYDROQUINATE DEHYDRATASE_SHIKIMATE DEHYDROGENASE, CHLOROPLASTIC"/>
    <property type="match status" value="1"/>
</dbReference>
<dbReference type="InterPro" id="IPR011342">
    <property type="entry name" value="Shikimate_DH"/>
</dbReference>
<evidence type="ECO:0000256" key="8">
    <source>
        <dbReference type="HAMAP-Rule" id="MF_00222"/>
    </source>
</evidence>
<protein>
    <recommendedName>
        <fullName evidence="2 8">Shikimate dehydrogenase (NADP(+))</fullName>
        <shortName evidence="8">SDH</shortName>
        <ecNumber evidence="2 8">1.1.1.25</ecNumber>
    </recommendedName>
</protein>
<proteinExistence type="inferred from homology"/>
<sequence length="332" mass="33697">MRAIGEGRDAEGEARAARGTAGGDARVESRFDPPVDRYAVIGNPVGHSKSPDIHAAFAAATGQRLRYDRLEAPLDGFAATVQAFAAAGGRGLNVTVPFKLEAFALADTLTARAAAAGAVNTLRFQTAEGRIVIEGDNTDGAGLVHDLQHNLHCRLAGARILLLGAGGAARGVLLPLLECRPACLAIANRTPARAHELQAHFAAAAGRLDCLLTAAGTSGPAAARYDVVINATSGSLAGDVPAFAAGAIGPGTLAYDMMYGAEATVFMRHAAALGATAHDGLGMLVEQAAESFALWRGVRPDGGAVLARLRAARDASLLPAAGSVAATSRSAP</sequence>
<dbReference type="Pfam" id="PF08501">
    <property type="entry name" value="Shikimate_dh_N"/>
    <property type="match status" value="1"/>
</dbReference>
<keyword evidence="4 8" id="KW-0521">NADP</keyword>
<dbReference type="Pfam" id="PF18317">
    <property type="entry name" value="SDH_C"/>
    <property type="match status" value="1"/>
</dbReference>
<dbReference type="Proteomes" id="UP001082899">
    <property type="component" value="Unassembled WGS sequence"/>
</dbReference>
<feature type="binding site" evidence="8">
    <location>
        <position position="280"/>
    </location>
    <ligand>
        <name>NADP(+)</name>
        <dbReference type="ChEBI" id="CHEBI:58349"/>
    </ligand>
</feature>
<dbReference type="InterPro" id="IPR006151">
    <property type="entry name" value="Shikm_DH/Glu-tRNA_Rdtase"/>
</dbReference>
<feature type="binding site" evidence="8">
    <location>
        <position position="287"/>
    </location>
    <ligand>
        <name>shikimate</name>
        <dbReference type="ChEBI" id="CHEBI:36208"/>
    </ligand>
</feature>
<keyword evidence="5 8" id="KW-0560">Oxidoreductase</keyword>
<evidence type="ECO:0000256" key="9">
    <source>
        <dbReference type="SAM" id="MobiDB-lite"/>
    </source>
</evidence>
<feature type="binding site" evidence="8">
    <location>
        <begin position="48"/>
        <end position="50"/>
    </location>
    <ligand>
        <name>shikimate</name>
        <dbReference type="ChEBI" id="CHEBI:36208"/>
    </ligand>
</feature>
<feature type="binding site" evidence="8">
    <location>
        <position position="139"/>
    </location>
    <ligand>
        <name>shikimate</name>
        <dbReference type="ChEBI" id="CHEBI:36208"/>
    </ligand>
</feature>
<feature type="binding site" evidence="8">
    <location>
        <begin position="164"/>
        <end position="168"/>
    </location>
    <ligand>
        <name>NADP(+)</name>
        <dbReference type="ChEBI" id="CHEBI:58349"/>
    </ligand>
</feature>
<dbReference type="NCBIfam" id="TIGR00507">
    <property type="entry name" value="aroE"/>
    <property type="match status" value="1"/>
</dbReference>
<comment type="subunit">
    <text evidence="8">Homodimer.</text>
</comment>
<comment type="similarity">
    <text evidence="8">Belongs to the shikimate dehydrogenase family.</text>
</comment>
<comment type="catalytic activity">
    <reaction evidence="7 8">
        <text>shikimate + NADP(+) = 3-dehydroshikimate + NADPH + H(+)</text>
        <dbReference type="Rhea" id="RHEA:17737"/>
        <dbReference type="ChEBI" id="CHEBI:15378"/>
        <dbReference type="ChEBI" id="CHEBI:16630"/>
        <dbReference type="ChEBI" id="CHEBI:36208"/>
        <dbReference type="ChEBI" id="CHEBI:57783"/>
        <dbReference type="ChEBI" id="CHEBI:58349"/>
        <dbReference type="EC" id="1.1.1.25"/>
    </reaction>
</comment>
<evidence type="ECO:0000256" key="1">
    <source>
        <dbReference type="ARBA" id="ARBA00004871"/>
    </source>
</evidence>
<dbReference type="Gene3D" id="3.40.50.10860">
    <property type="entry name" value="Leucine Dehydrogenase, chain A, domain 1"/>
    <property type="match status" value="1"/>
</dbReference>
<dbReference type="InterPro" id="IPR046346">
    <property type="entry name" value="Aminoacid_DH-like_N_sf"/>
</dbReference>
<feature type="binding site" evidence="8">
    <location>
        <position position="259"/>
    </location>
    <ligand>
        <name>shikimate</name>
        <dbReference type="ChEBI" id="CHEBI:36208"/>
    </ligand>
</feature>
<evidence type="ECO:0000313" key="13">
    <source>
        <dbReference type="EMBL" id="MCY0388894.1"/>
    </source>
</evidence>
<evidence type="ECO:0000259" key="11">
    <source>
        <dbReference type="Pfam" id="PF08501"/>
    </source>
</evidence>
<dbReference type="HAMAP" id="MF_00222">
    <property type="entry name" value="Shikimate_DH_AroE"/>
    <property type="match status" value="1"/>
</dbReference>
<evidence type="ECO:0000256" key="6">
    <source>
        <dbReference type="ARBA" id="ARBA00023141"/>
    </source>
</evidence>
<feature type="domain" description="Quinate/shikimate 5-dehydrogenase/glutamyl-tRNA reductase" evidence="10">
    <location>
        <begin position="154"/>
        <end position="234"/>
    </location>
</feature>
<keyword evidence="3 8" id="KW-0028">Amino-acid biosynthesis</keyword>
<comment type="pathway">
    <text evidence="1 8">Metabolic intermediate biosynthesis; chorismate biosynthesis; chorismate from D-erythrose 4-phosphate and phosphoenolpyruvate: step 4/7.</text>
</comment>
<dbReference type="Gene3D" id="3.40.50.720">
    <property type="entry name" value="NAD(P)-binding Rossmann-like Domain"/>
    <property type="match status" value="1"/>
</dbReference>
<evidence type="ECO:0000256" key="4">
    <source>
        <dbReference type="ARBA" id="ARBA00022857"/>
    </source>
</evidence>
<feature type="region of interest" description="Disordered" evidence="9">
    <location>
        <begin position="1"/>
        <end position="30"/>
    </location>
</feature>
<dbReference type="SUPFAM" id="SSF53223">
    <property type="entry name" value="Aminoacid dehydrogenase-like, N-terminal domain"/>
    <property type="match status" value="1"/>
</dbReference>
<dbReference type="InterPro" id="IPR041121">
    <property type="entry name" value="SDH_C"/>
</dbReference>
<feature type="binding site" evidence="8">
    <location>
        <position position="120"/>
    </location>
    <ligand>
        <name>shikimate</name>
        <dbReference type="ChEBI" id="CHEBI:36208"/>
    </ligand>
</feature>
<gene>
    <name evidence="8 13" type="primary">aroE</name>
    <name evidence="13" type="ORF">OVY01_17100</name>
</gene>
<dbReference type="GO" id="GO:0004764">
    <property type="term" value="F:shikimate 3-dehydrogenase (NADP+) activity"/>
    <property type="evidence" value="ECO:0007669"/>
    <property type="project" value="UniProtKB-EC"/>
</dbReference>
<dbReference type="NCBIfam" id="NF001310">
    <property type="entry name" value="PRK00258.1-2"/>
    <property type="match status" value="1"/>
</dbReference>
<name>A0ABT3ZQQ8_9BURK</name>
<dbReference type="EC" id="1.1.1.25" evidence="2 8"/>
<feature type="active site" description="Proton acceptor" evidence="8">
    <location>
        <position position="99"/>
    </location>
</feature>
<keyword evidence="14" id="KW-1185">Reference proteome</keyword>
<feature type="domain" description="SDH C-terminal" evidence="12">
    <location>
        <begin position="280"/>
        <end position="309"/>
    </location>
</feature>
<comment type="caution">
    <text evidence="13">The sequence shown here is derived from an EMBL/GenBank/DDBJ whole genome shotgun (WGS) entry which is preliminary data.</text>
</comment>
<evidence type="ECO:0000256" key="2">
    <source>
        <dbReference type="ARBA" id="ARBA00012962"/>
    </source>
</evidence>
<evidence type="ECO:0000256" key="5">
    <source>
        <dbReference type="ARBA" id="ARBA00023002"/>
    </source>
</evidence>
<dbReference type="InterPro" id="IPR013708">
    <property type="entry name" value="Shikimate_DH-bd_N"/>
</dbReference>
<comment type="caution">
    <text evidence="8">Lacks conserved residue(s) required for the propagation of feature annotation.</text>
</comment>
<dbReference type="Pfam" id="PF01488">
    <property type="entry name" value="Shikimate_DH"/>
    <property type="match status" value="1"/>
</dbReference>